<keyword evidence="1" id="KW-1133">Transmembrane helix</keyword>
<organism evidence="2 3">
    <name type="scientific">Afipia felis</name>
    <name type="common">Cat scratch disease bacillus</name>
    <dbReference type="NCBI Taxonomy" id="1035"/>
    <lineage>
        <taxon>Bacteria</taxon>
        <taxon>Pseudomonadati</taxon>
        <taxon>Pseudomonadota</taxon>
        <taxon>Alphaproteobacteria</taxon>
        <taxon>Hyphomicrobiales</taxon>
        <taxon>Nitrobacteraceae</taxon>
        <taxon>Afipia</taxon>
    </lineage>
</organism>
<sequence length="129" mass="13820">MLGGLVAHQFEGGLAFDLCLALGDQALEIDRLHLAAVLFALGALLGLLVVVELAVDPFGGAMKDVHGRPEEIVEVGFEARVLQGHDQGVEDVGDRARDRVAVRQKPLIGFVGERPVAVELQFVEDVVSR</sequence>
<accession>A0A090MSE3</accession>
<keyword evidence="1" id="KW-0472">Membrane</keyword>
<feature type="transmembrane region" description="Helical" evidence="1">
    <location>
        <begin position="32"/>
        <end position="55"/>
    </location>
</feature>
<proteinExistence type="predicted"/>
<dbReference type="Proteomes" id="UP000035762">
    <property type="component" value="Unassembled WGS sequence"/>
</dbReference>
<evidence type="ECO:0000313" key="3">
    <source>
        <dbReference type="Proteomes" id="UP000035762"/>
    </source>
</evidence>
<evidence type="ECO:0000256" key="1">
    <source>
        <dbReference type="SAM" id="Phobius"/>
    </source>
</evidence>
<protein>
    <submittedName>
        <fullName evidence="2">Uncharacterized protein</fullName>
    </submittedName>
</protein>
<keyword evidence="1" id="KW-0812">Transmembrane</keyword>
<dbReference type="AlphaFoldDB" id="A0A090MSE3"/>
<comment type="caution">
    <text evidence="2">The sequence shown here is derived from an EMBL/GenBank/DDBJ whole genome shotgun (WGS) entry which is preliminary data.</text>
</comment>
<name>A0A090MSE3_AFIFE</name>
<dbReference type="EMBL" id="CCAZ020000002">
    <property type="protein sequence ID" value="CEG10275.1"/>
    <property type="molecule type" value="Genomic_DNA"/>
</dbReference>
<reference evidence="2 3" key="1">
    <citation type="journal article" date="2014" name="Genome Announc.">
        <title>Genome Sequence of Afipia felis Strain 76713, Isolated in Hospital Water Using an Amoeba Co-Culture Procedure.</title>
        <authorList>
            <person name="Benamar S."/>
            <person name="La Scola B."/>
            <person name="Croce O."/>
        </authorList>
    </citation>
    <scope>NUCLEOTIDE SEQUENCE [LARGE SCALE GENOMIC DNA]</scope>
    <source>
        <strain evidence="2 3">76713</strain>
    </source>
</reference>
<keyword evidence="3" id="KW-1185">Reference proteome</keyword>
<evidence type="ECO:0000313" key="2">
    <source>
        <dbReference type="EMBL" id="CEG10275.1"/>
    </source>
</evidence>
<gene>
    <name evidence="2" type="ORF">BN961_03713</name>
</gene>